<dbReference type="HAMAP" id="MF_01270">
    <property type="entry name" value="AnhMurNAc_kinase"/>
    <property type="match status" value="1"/>
</dbReference>
<keyword evidence="1 2" id="KW-0418">Kinase</keyword>
<dbReference type="InterPro" id="IPR043129">
    <property type="entry name" value="ATPase_NBD"/>
</dbReference>
<dbReference type="GO" id="GO:0016773">
    <property type="term" value="F:phosphotransferase activity, alcohol group as acceptor"/>
    <property type="evidence" value="ECO:0007669"/>
    <property type="project" value="UniProtKB-UniRule"/>
</dbReference>
<evidence type="ECO:0000313" key="2">
    <source>
        <dbReference type="EMBL" id="GBG13983.1"/>
    </source>
</evidence>
<comment type="catalytic activity">
    <reaction evidence="1">
        <text>1,6-anhydro-N-acetyl-beta-muramate + ATP + H2O = N-acetyl-D-muramate 6-phosphate + ADP + H(+)</text>
        <dbReference type="Rhea" id="RHEA:24952"/>
        <dbReference type="ChEBI" id="CHEBI:15377"/>
        <dbReference type="ChEBI" id="CHEBI:15378"/>
        <dbReference type="ChEBI" id="CHEBI:30616"/>
        <dbReference type="ChEBI" id="CHEBI:58690"/>
        <dbReference type="ChEBI" id="CHEBI:58722"/>
        <dbReference type="ChEBI" id="CHEBI:456216"/>
        <dbReference type="EC" id="2.7.1.170"/>
    </reaction>
</comment>
<keyword evidence="1 2" id="KW-0808">Transferase</keyword>
<comment type="caution">
    <text evidence="2">The sequence shown here is derived from an EMBL/GenBank/DDBJ whole genome shotgun (WGS) entry which is preliminary data.</text>
</comment>
<dbReference type="InterPro" id="IPR005338">
    <property type="entry name" value="Anhydro_N_Ac-Mur_kinase"/>
</dbReference>
<dbReference type="UniPathway" id="UPA00544"/>
<sequence length="361" mass="38794">MDSMSCYVGLMSGTSLDGIDAVLVDFENASGRTLKTAYVPYHPEIKQTLLDLHFSKAGELEQSLLAANQLARLYAEAVNQLLDGTDVTPRAIGCHGQTIRHRPELGYTLQLNNPALLAELTGIDVVADFRNRDIAAGGQGAPLVPAFHQAVFADSDTPRAIINIGGISNITHLSGTNVTGFDCGPGNLLLDAWCERHTGAPYDKDGAWAREGEVSNSLLDKLLSNDFLQLAPPKSTGRDLFNMAWLEHQISATAQAKDVQATLVEFAARCISDAITRHCADVREIYLCGGGTHNGLLVQRLTHHLPHISAASTEKLGIAPDWVEAIAFAWLAKQTMERRPSNIPEVTGAAGPRILGAVYPA</sequence>
<keyword evidence="1" id="KW-0547">Nucleotide-binding</keyword>
<comment type="pathway">
    <text evidence="1">Cell wall biogenesis; peptidoglycan recycling.</text>
</comment>
<feature type="binding site" evidence="1">
    <location>
        <begin position="13"/>
        <end position="20"/>
    </location>
    <ligand>
        <name>ATP</name>
        <dbReference type="ChEBI" id="CHEBI:30616"/>
    </ligand>
</feature>
<keyword evidence="1" id="KW-0119">Carbohydrate metabolism</keyword>
<dbReference type="PANTHER" id="PTHR30605:SF0">
    <property type="entry name" value="ANHYDRO-N-ACETYLMURAMIC ACID KINASE"/>
    <property type="match status" value="1"/>
</dbReference>
<keyword evidence="3" id="KW-1185">Reference proteome</keyword>
<dbReference type="GO" id="GO:0016301">
    <property type="term" value="F:kinase activity"/>
    <property type="evidence" value="ECO:0007669"/>
    <property type="project" value="UniProtKB-KW"/>
</dbReference>
<dbReference type="NCBIfam" id="NF007139">
    <property type="entry name" value="PRK09585.1-3"/>
    <property type="match status" value="1"/>
</dbReference>
<dbReference type="PANTHER" id="PTHR30605">
    <property type="entry name" value="ANHYDRO-N-ACETYLMURAMIC ACID KINASE"/>
    <property type="match status" value="1"/>
</dbReference>
<dbReference type="Gene3D" id="3.30.420.40">
    <property type="match status" value="2"/>
</dbReference>
<evidence type="ECO:0000256" key="1">
    <source>
        <dbReference type="HAMAP-Rule" id="MF_01270"/>
    </source>
</evidence>
<comment type="similarity">
    <text evidence="1">Belongs to the anhydro-N-acetylmuramic acid kinase family.</text>
</comment>
<name>A0A2R5FAP7_9PROT</name>
<dbReference type="GO" id="GO:0097175">
    <property type="term" value="P:1,6-anhydro-N-acetyl-beta-muramic acid catabolic process"/>
    <property type="evidence" value="ECO:0007669"/>
    <property type="project" value="UniProtKB-UniRule"/>
</dbReference>
<comment type="function">
    <text evidence="1">Catalyzes the specific phosphorylation of 1,6-anhydro-N-acetylmuramic acid (anhMurNAc) with the simultaneous cleavage of the 1,6-anhydro ring, generating MurNAc-6-P. Is required for the utilization of anhMurNAc either imported from the medium or derived from its own cell wall murein, and thus plays a role in cell wall recycling.</text>
</comment>
<dbReference type="SUPFAM" id="SSF53067">
    <property type="entry name" value="Actin-like ATPase domain"/>
    <property type="match status" value="1"/>
</dbReference>
<comment type="pathway">
    <text evidence="1">Amino-sugar metabolism; 1,6-anhydro-N-acetylmuramate degradation.</text>
</comment>
<protein>
    <recommendedName>
        <fullName evidence="1">Anhydro-N-acetylmuramic acid kinase</fullName>
        <ecNumber evidence="1">2.7.1.170</ecNumber>
    </recommendedName>
    <alternativeName>
        <fullName evidence="1">AnhMurNAc kinase</fullName>
    </alternativeName>
</protein>
<evidence type="ECO:0000313" key="3">
    <source>
        <dbReference type="Proteomes" id="UP000245081"/>
    </source>
</evidence>
<accession>A0A2R5FAP7</accession>
<dbReference type="GO" id="GO:0005524">
    <property type="term" value="F:ATP binding"/>
    <property type="evidence" value="ECO:0007669"/>
    <property type="project" value="UniProtKB-UniRule"/>
</dbReference>
<gene>
    <name evidence="1 2" type="primary">anmK</name>
    <name evidence="2" type="ORF">NMK_1536</name>
</gene>
<dbReference type="GO" id="GO:0006040">
    <property type="term" value="P:amino sugar metabolic process"/>
    <property type="evidence" value="ECO:0007669"/>
    <property type="project" value="InterPro"/>
</dbReference>
<proteinExistence type="inferred from homology"/>
<organism evidence="2 3">
    <name type="scientific">Novimethylophilus kurashikiensis</name>
    <dbReference type="NCBI Taxonomy" id="1825523"/>
    <lineage>
        <taxon>Bacteria</taxon>
        <taxon>Pseudomonadati</taxon>
        <taxon>Pseudomonadota</taxon>
        <taxon>Betaproteobacteria</taxon>
        <taxon>Nitrosomonadales</taxon>
        <taxon>Methylophilaceae</taxon>
        <taxon>Novimethylophilus</taxon>
    </lineage>
</organism>
<keyword evidence="1" id="KW-0067">ATP-binding</keyword>
<dbReference type="CDD" id="cd24050">
    <property type="entry name" value="ASKHA_NBD_ANMK"/>
    <property type="match status" value="1"/>
</dbReference>
<dbReference type="AlphaFoldDB" id="A0A2R5FAP7"/>
<dbReference type="UniPathway" id="UPA00343"/>
<reference evidence="2 3" key="1">
    <citation type="journal article" date="2018" name="Environ. Microbiol.">
        <title>Isolation and genomic characterization of Novimethylophilus kurashikiensis gen. nov. sp. nov., a new lanthanide-dependent methylotrophic species of Methylophilaceae.</title>
        <authorList>
            <person name="Lv H."/>
            <person name="Sahin N."/>
            <person name="Tani A."/>
        </authorList>
    </citation>
    <scope>NUCLEOTIDE SEQUENCE [LARGE SCALE GENOMIC DNA]</scope>
    <source>
        <strain evidence="2 3">La2-4</strain>
    </source>
</reference>
<dbReference type="Proteomes" id="UP000245081">
    <property type="component" value="Unassembled WGS sequence"/>
</dbReference>
<dbReference type="EMBL" id="BDOQ01000004">
    <property type="protein sequence ID" value="GBG13983.1"/>
    <property type="molecule type" value="Genomic_DNA"/>
</dbReference>
<dbReference type="EC" id="2.7.1.170" evidence="1"/>
<dbReference type="GO" id="GO:0009254">
    <property type="term" value="P:peptidoglycan turnover"/>
    <property type="evidence" value="ECO:0007669"/>
    <property type="project" value="UniProtKB-UniRule"/>
</dbReference>
<dbReference type="Pfam" id="PF03702">
    <property type="entry name" value="AnmK"/>
    <property type="match status" value="1"/>
</dbReference>